<dbReference type="STRING" id="1853130.PMA3_19740"/>
<keyword evidence="2" id="KW-1185">Reference proteome</keyword>
<organism evidence="1 2">
    <name type="scientific">Pseudomonas silesiensis</name>
    <dbReference type="NCBI Taxonomy" id="1853130"/>
    <lineage>
        <taxon>Bacteria</taxon>
        <taxon>Pseudomonadati</taxon>
        <taxon>Pseudomonadota</taxon>
        <taxon>Gammaproteobacteria</taxon>
        <taxon>Pseudomonadales</taxon>
        <taxon>Pseudomonadaceae</taxon>
        <taxon>Pseudomonas</taxon>
    </lineage>
</organism>
<evidence type="ECO:0000313" key="1">
    <source>
        <dbReference type="EMBL" id="ANJ57257.1"/>
    </source>
</evidence>
<proteinExistence type="predicted"/>
<dbReference type="KEGG" id="psil:PMA3_19740"/>
<protein>
    <submittedName>
        <fullName evidence="1">Uncharacterized protein</fullName>
    </submittedName>
</protein>
<gene>
    <name evidence="1" type="ORF">PMA3_19740</name>
</gene>
<reference evidence="1 2" key="1">
    <citation type="journal article" date="2018" name="Syst. Appl. Microbiol.">
        <title>Pseudomonas silesiensis sp. nov. strain A3T isolated from a biological pesticide sewage treatment plant and analysis of the complete genome sequence.</title>
        <authorList>
            <person name="Kaminski M.A."/>
            <person name="Furmanczyk E.M."/>
            <person name="Sobczak A."/>
            <person name="Dziembowski A."/>
            <person name="Lipinski L."/>
        </authorList>
    </citation>
    <scope>NUCLEOTIDE SEQUENCE [LARGE SCALE GENOMIC DNA]</scope>
    <source>
        <strain evidence="1 2">A3</strain>
    </source>
</reference>
<sequence>MSGAMCGIPRGACFILIGCREYRRDQLCFTGTIAVAVQRASHVLAMTDYVRNATDDSISLAVLSTGDSIAFASMSQAIHHDSGIAIQDFATAGGLVIQANEITFIH</sequence>
<name>A0A191YWI1_9PSED</name>
<evidence type="ECO:0000313" key="2">
    <source>
        <dbReference type="Proteomes" id="UP000078354"/>
    </source>
</evidence>
<dbReference type="EMBL" id="CP014870">
    <property type="protein sequence ID" value="ANJ57257.1"/>
    <property type="molecule type" value="Genomic_DNA"/>
</dbReference>
<dbReference type="AlphaFoldDB" id="A0A191YWI1"/>
<dbReference type="Proteomes" id="UP000078354">
    <property type="component" value="Chromosome"/>
</dbReference>
<accession>A0A191YWI1</accession>